<feature type="domain" description="Histidine kinase" evidence="8">
    <location>
        <begin position="209"/>
        <end position="426"/>
    </location>
</feature>
<dbReference type="Proteomes" id="UP000541185">
    <property type="component" value="Unassembled WGS sequence"/>
</dbReference>
<comment type="catalytic activity">
    <reaction evidence="1">
        <text>ATP + protein L-histidine = ADP + protein N-phospho-L-histidine.</text>
        <dbReference type="EC" id="2.7.13.3"/>
    </reaction>
</comment>
<name>A0A848H4H2_9BURK</name>
<keyword evidence="10" id="KW-1185">Reference proteome</keyword>
<keyword evidence="5" id="KW-0418">Kinase</keyword>
<evidence type="ECO:0000256" key="1">
    <source>
        <dbReference type="ARBA" id="ARBA00000085"/>
    </source>
</evidence>
<dbReference type="GO" id="GO:0000155">
    <property type="term" value="F:phosphorelay sensor kinase activity"/>
    <property type="evidence" value="ECO:0007669"/>
    <property type="project" value="InterPro"/>
</dbReference>
<dbReference type="Gene3D" id="3.30.565.10">
    <property type="entry name" value="Histidine kinase-like ATPase, C-terminal domain"/>
    <property type="match status" value="2"/>
</dbReference>
<proteinExistence type="predicted"/>
<evidence type="ECO:0000256" key="5">
    <source>
        <dbReference type="ARBA" id="ARBA00022777"/>
    </source>
</evidence>
<dbReference type="InterPro" id="IPR036890">
    <property type="entry name" value="HATPase_C_sf"/>
</dbReference>
<dbReference type="InterPro" id="IPR004358">
    <property type="entry name" value="Sig_transdc_His_kin-like_C"/>
</dbReference>
<dbReference type="InterPro" id="IPR036097">
    <property type="entry name" value="HisK_dim/P_sf"/>
</dbReference>
<dbReference type="InterPro" id="IPR050736">
    <property type="entry name" value="Sensor_HK_Regulatory"/>
</dbReference>
<organism evidence="9 10">
    <name type="scientific">Ramlibacter agri</name>
    <dbReference type="NCBI Taxonomy" id="2728837"/>
    <lineage>
        <taxon>Bacteria</taxon>
        <taxon>Pseudomonadati</taxon>
        <taxon>Pseudomonadota</taxon>
        <taxon>Betaproteobacteria</taxon>
        <taxon>Burkholderiales</taxon>
        <taxon>Comamonadaceae</taxon>
        <taxon>Ramlibacter</taxon>
    </lineage>
</organism>
<dbReference type="InterPro" id="IPR003594">
    <property type="entry name" value="HATPase_dom"/>
</dbReference>
<dbReference type="InterPro" id="IPR003661">
    <property type="entry name" value="HisK_dim/P_dom"/>
</dbReference>
<reference evidence="9 10" key="1">
    <citation type="submission" date="2020-04" db="EMBL/GenBank/DDBJ databases">
        <title>Ramlibacter sp. G-1-2-2 isolated from soil.</title>
        <authorList>
            <person name="Dahal R.H."/>
        </authorList>
    </citation>
    <scope>NUCLEOTIDE SEQUENCE [LARGE SCALE GENOMIC DNA]</scope>
    <source>
        <strain evidence="9 10">G-1-2-2</strain>
    </source>
</reference>
<dbReference type="CDD" id="cd00075">
    <property type="entry name" value="HATPase"/>
    <property type="match status" value="1"/>
</dbReference>
<dbReference type="Gene3D" id="1.10.287.130">
    <property type="match status" value="1"/>
</dbReference>
<keyword evidence="6" id="KW-0902">Two-component regulatory system</keyword>
<dbReference type="RefSeq" id="WP_169418559.1">
    <property type="nucleotide sequence ID" value="NZ_JABBFX010000001.1"/>
</dbReference>
<dbReference type="PANTHER" id="PTHR43711:SF1">
    <property type="entry name" value="HISTIDINE KINASE 1"/>
    <property type="match status" value="1"/>
</dbReference>
<dbReference type="EMBL" id="JABBFX010000001">
    <property type="protein sequence ID" value="NML44431.1"/>
    <property type="molecule type" value="Genomic_DNA"/>
</dbReference>
<dbReference type="SUPFAM" id="SSF47384">
    <property type="entry name" value="Homodimeric domain of signal transducing histidine kinase"/>
    <property type="match status" value="1"/>
</dbReference>
<dbReference type="AlphaFoldDB" id="A0A848H4H2"/>
<keyword evidence="4" id="KW-0808">Transferase</keyword>
<dbReference type="CDD" id="cd00082">
    <property type="entry name" value="HisKA"/>
    <property type="match status" value="1"/>
</dbReference>
<dbReference type="SMART" id="SM00387">
    <property type="entry name" value="HATPase_c"/>
    <property type="match status" value="2"/>
</dbReference>
<evidence type="ECO:0000256" key="2">
    <source>
        <dbReference type="ARBA" id="ARBA00012438"/>
    </source>
</evidence>
<dbReference type="PRINTS" id="PR00344">
    <property type="entry name" value="BCTRLSENSOR"/>
</dbReference>
<evidence type="ECO:0000313" key="9">
    <source>
        <dbReference type="EMBL" id="NML44431.1"/>
    </source>
</evidence>
<dbReference type="PROSITE" id="PS50109">
    <property type="entry name" value="HIS_KIN"/>
    <property type="match status" value="1"/>
</dbReference>
<dbReference type="Pfam" id="PF02518">
    <property type="entry name" value="HATPase_c"/>
    <property type="match status" value="1"/>
</dbReference>
<evidence type="ECO:0000256" key="3">
    <source>
        <dbReference type="ARBA" id="ARBA00022553"/>
    </source>
</evidence>
<dbReference type="InterPro" id="IPR005467">
    <property type="entry name" value="His_kinase_dom"/>
</dbReference>
<feature type="coiled-coil region" evidence="7">
    <location>
        <begin position="172"/>
        <end position="202"/>
    </location>
</feature>
<dbReference type="Pfam" id="PF13581">
    <property type="entry name" value="HATPase_c_2"/>
    <property type="match status" value="1"/>
</dbReference>
<dbReference type="Pfam" id="PF00512">
    <property type="entry name" value="HisKA"/>
    <property type="match status" value="1"/>
</dbReference>
<dbReference type="PANTHER" id="PTHR43711">
    <property type="entry name" value="TWO-COMPONENT HISTIDINE KINASE"/>
    <property type="match status" value="1"/>
</dbReference>
<dbReference type="SMART" id="SM00388">
    <property type="entry name" value="HisKA"/>
    <property type="match status" value="1"/>
</dbReference>
<dbReference type="EC" id="2.7.13.3" evidence="2"/>
<evidence type="ECO:0000256" key="4">
    <source>
        <dbReference type="ARBA" id="ARBA00022679"/>
    </source>
</evidence>
<evidence type="ECO:0000256" key="7">
    <source>
        <dbReference type="SAM" id="Coils"/>
    </source>
</evidence>
<dbReference type="SUPFAM" id="SSF55874">
    <property type="entry name" value="ATPase domain of HSP90 chaperone/DNA topoisomerase II/histidine kinase"/>
    <property type="match status" value="2"/>
</dbReference>
<gene>
    <name evidence="9" type="ORF">HHL11_11760</name>
</gene>
<evidence type="ECO:0000256" key="6">
    <source>
        <dbReference type="ARBA" id="ARBA00023012"/>
    </source>
</evidence>
<sequence>MARPSGHPLQMSQQLLTLSISANNLPAVRTQTRKVAVLSGLEALQQTRFSTAVSEIARNAVQYAGGGSVSFMVEDIGAAREQGVVAVVADEGRGIEDVAKAMSGLPDANGRIPMGLVGSSRLVDGLLVESRPTGGTSVRLEMKLPRTVARLTPARLDDIAAHLAERGPLSASEEVEEQNRELLKIHQELRAKQAELERADTRKNQFVATLAHELRNPLGTLKLAVDLMRKRPTIDPDEITRLADLMERQTRQMSQMVEDLMETAQIAQGKVVLAKELADLNELVAQSVEMSAGSTTAKGHEVTLRLANVPAWVQVDPRRMKQVLCNLIQNSARYTAPNGNIVVAVSCADSKAVVEVKDNGRGIEADLLPHIFGLFVQGNGSPGECGLGVGLALVRRLVEDHHGAVEARSGGAGQGSVFTVTLPLSTPRGA</sequence>
<accession>A0A848H4H2</accession>
<keyword evidence="7" id="KW-0175">Coiled coil</keyword>
<comment type="caution">
    <text evidence="9">The sequence shown here is derived from an EMBL/GenBank/DDBJ whole genome shotgun (WGS) entry which is preliminary data.</text>
</comment>
<keyword evidence="3" id="KW-0597">Phosphoprotein</keyword>
<protein>
    <recommendedName>
        <fullName evidence="2">histidine kinase</fullName>
        <ecNumber evidence="2">2.7.13.3</ecNumber>
    </recommendedName>
</protein>
<evidence type="ECO:0000259" key="8">
    <source>
        <dbReference type="PROSITE" id="PS50109"/>
    </source>
</evidence>
<evidence type="ECO:0000313" key="10">
    <source>
        <dbReference type="Proteomes" id="UP000541185"/>
    </source>
</evidence>